<gene>
    <name evidence="2" type="ORF">N1851_003060</name>
</gene>
<accession>A0AA47N908</accession>
<evidence type="ECO:0000313" key="3">
    <source>
        <dbReference type="Proteomes" id="UP001174136"/>
    </source>
</evidence>
<feature type="compositionally biased region" description="Basic and acidic residues" evidence="1">
    <location>
        <begin position="46"/>
        <end position="60"/>
    </location>
</feature>
<protein>
    <submittedName>
        <fullName evidence="2">Uncharacterized protein</fullName>
    </submittedName>
</protein>
<feature type="compositionally biased region" description="Basic residues" evidence="1">
    <location>
        <begin position="127"/>
        <end position="138"/>
    </location>
</feature>
<feature type="compositionally biased region" description="Basic residues" evidence="1">
    <location>
        <begin position="75"/>
        <end position="86"/>
    </location>
</feature>
<keyword evidence="3" id="KW-1185">Reference proteome</keyword>
<organism evidence="2 3">
    <name type="scientific">Merluccius polli</name>
    <name type="common">Benguela hake</name>
    <name type="synonym">Merluccius cadenati</name>
    <dbReference type="NCBI Taxonomy" id="89951"/>
    <lineage>
        <taxon>Eukaryota</taxon>
        <taxon>Metazoa</taxon>
        <taxon>Chordata</taxon>
        <taxon>Craniata</taxon>
        <taxon>Vertebrata</taxon>
        <taxon>Euteleostomi</taxon>
        <taxon>Actinopterygii</taxon>
        <taxon>Neopterygii</taxon>
        <taxon>Teleostei</taxon>
        <taxon>Neoteleostei</taxon>
        <taxon>Acanthomorphata</taxon>
        <taxon>Zeiogadaria</taxon>
        <taxon>Gadariae</taxon>
        <taxon>Gadiformes</taxon>
        <taxon>Gadoidei</taxon>
        <taxon>Merlucciidae</taxon>
        <taxon>Merluccius</taxon>
    </lineage>
</organism>
<dbReference type="AlphaFoldDB" id="A0AA47N908"/>
<feature type="compositionally biased region" description="Basic and acidic residues" evidence="1">
    <location>
        <begin position="202"/>
        <end position="217"/>
    </location>
</feature>
<dbReference type="EMBL" id="JAOPHQ010000384">
    <property type="protein sequence ID" value="KAK0154632.1"/>
    <property type="molecule type" value="Genomic_DNA"/>
</dbReference>
<feature type="region of interest" description="Disordered" evidence="1">
    <location>
        <begin position="1"/>
        <end position="268"/>
    </location>
</feature>
<comment type="caution">
    <text evidence="2">The sequence shown here is derived from an EMBL/GenBank/DDBJ whole genome shotgun (WGS) entry which is preliminary data.</text>
</comment>
<feature type="compositionally biased region" description="Basic and acidic residues" evidence="1">
    <location>
        <begin position="150"/>
        <end position="164"/>
    </location>
</feature>
<evidence type="ECO:0000256" key="1">
    <source>
        <dbReference type="SAM" id="MobiDB-lite"/>
    </source>
</evidence>
<name>A0AA47N908_MERPO</name>
<feature type="compositionally biased region" description="Basic and acidic residues" evidence="1">
    <location>
        <begin position="250"/>
        <end position="268"/>
    </location>
</feature>
<feature type="compositionally biased region" description="Basic and acidic residues" evidence="1">
    <location>
        <begin position="98"/>
        <end position="112"/>
    </location>
</feature>
<sequence length="337" mass="37908">MTGRPRLNPGDESVGSSPDMRLSQKKRKRTRTRTLKTSNAPSDLLGKVRREPRTEDGKSDTDDESVGSSPDMRLSQKKRKQTRTRTLKTSNAPSDLLGKVRREPRTEDGKSDTDDEGVGSSPDMRLSQKKRKQTRTRTLKTSNAPSDLLGKVRREPRTEDGKSDTDDEGVGSSPDMRLSQKKRKQTRTRTLKTSNAPSDLLGKVRREPRTEDGKSDTDVGDAAISTTTGLDNLKDGRSDADDQEPGLNVIERESGERPKSKEITKARRGWSEAERTAVHKHLDAFIKQRQIPGKEACMKCINKEKVLGKRTWKDVKNLVYNRIVTLNRRSASRNLKF</sequence>
<feature type="compositionally biased region" description="Basic residues" evidence="1">
    <location>
        <begin position="23"/>
        <end position="34"/>
    </location>
</feature>
<evidence type="ECO:0000313" key="2">
    <source>
        <dbReference type="EMBL" id="KAK0154632.1"/>
    </source>
</evidence>
<reference evidence="2" key="1">
    <citation type="journal article" date="2023" name="Front. Mar. Sci.">
        <title>A new Merluccius polli reference genome to investigate the effects of global change in West African waters.</title>
        <authorList>
            <person name="Mateo J.L."/>
            <person name="Blanco-Fernandez C."/>
            <person name="Garcia-Vazquez E."/>
            <person name="Machado-Schiaffino G."/>
        </authorList>
    </citation>
    <scope>NUCLEOTIDE SEQUENCE</scope>
    <source>
        <strain evidence="2">C29</strain>
        <tissue evidence="2">Fin</tissue>
    </source>
</reference>
<feature type="compositionally biased region" description="Basic residues" evidence="1">
    <location>
        <begin position="179"/>
        <end position="190"/>
    </location>
</feature>
<dbReference type="Proteomes" id="UP001174136">
    <property type="component" value="Unassembled WGS sequence"/>
</dbReference>
<proteinExistence type="predicted"/>